<dbReference type="InterPro" id="IPR001563">
    <property type="entry name" value="Peptidase_S10"/>
</dbReference>
<evidence type="ECO:0000256" key="2">
    <source>
        <dbReference type="ARBA" id="ARBA00022645"/>
    </source>
</evidence>
<sequence>MLLFNFIFTACLLFSSEAYEPDRVSSLPGLSGQLKFGTFSGYLDATPGTHLHYIFVESENDPANDPLLLWLNGGPGCSSLLGLFTELGPFRMNESELVVNPYAWNQVANIIFLESPAGVGYSYSDDQVYIHNDDKTSTNNLLALKSWFNKFPQYKDNDFYLTGESYAGVYIPTLSVRLLDEPTINYKGFAIGNGYLDKVLLGNSKIRFAYHHGLIDTSMWYKIVSSCCKGEDESPENCDFVTNASSKCTKAVKDGLDFISNIRINPYGLYENCDDQTGRYLDNKAFTSRRGVRERIGWSLIGDSLNQTIKNRLSVRSKVLPCTDATALINYLSRNDVRETLNIPTFLPDWSDCSEFVNTHYIKQYPTLRDQVTKTIKAGKRVLIYNGDTDLVCDFLGDEWFSDSLGFQQIGEYKAWYVNGQVAGFVKHFRGFAFVTIRGSGHFVPEWRPVASLALIKKFLKNEH</sequence>
<dbReference type="PROSITE" id="PS00560">
    <property type="entry name" value="CARBOXYPEPT_SER_HIS"/>
    <property type="match status" value="1"/>
</dbReference>
<dbReference type="Pfam" id="PF00450">
    <property type="entry name" value="Peptidase_S10"/>
    <property type="match status" value="1"/>
</dbReference>
<name>T1KQA4_TETUR</name>
<dbReference type="PROSITE" id="PS00131">
    <property type="entry name" value="CARBOXYPEPT_SER_SER"/>
    <property type="match status" value="1"/>
</dbReference>
<dbReference type="STRING" id="32264.T1KQA4"/>
<dbReference type="FunFam" id="3.40.50.1820:FF:000335">
    <property type="entry name" value="Carboxypeptidase"/>
    <property type="match status" value="1"/>
</dbReference>
<dbReference type="EnsemblMetazoa" id="tetur17g03430.1">
    <property type="protein sequence ID" value="tetur17g03430.1"/>
    <property type="gene ID" value="tetur17g03430"/>
</dbReference>
<dbReference type="AlphaFoldDB" id="T1KQA4"/>
<reference evidence="7" key="1">
    <citation type="submission" date="2011-08" db="EMBL/GenBank/DDBJ databases">
        <authorList>
            <person name="Rombauts S."/>
        </authorList>
    </citation>
    <scope>NUCLEOTIDE SEQUENCE</scope>
    <source>
        <strain evidence="7">London</strain>
    </source>
</reference>
<organism evidence="6 7">
    <name type="scientific">Tetranychus urticae</name>
    <name type="common">Two-spotted spider mite</name>
    <dbReference type="NCBI Taxonomy" id="32264"/>
    <lineage>
        <taxon>Eukaryota</taxon>
        <taxon>Metazoa</taxon>
        <taxon>Ecdysozoa</taxon>
        <taxon>Arthropoda</taxon>
        <taxon>Chelicerata</taxon>
        <taxon>Arachnida</taxon>
        <taxon>Acari</taxon>
        <taxon>Acariformes</taxon>
        <taxon>Trombidiformes</taxon>
        <taxon>Prostigmata</taxon>
        <taxon>Eleutherengona</taxon>
        <taxon>Raphignathae</taxon>
        <taxon>Tetranychoidea</taxon>
        <taxon>Tetranychidae</taxon>
        <taxon>Tetranychus</taxon>
    </lineage>
</organism>
<keyword evidence="2 5" id="KW-0121">Carboxypeptidase</keyword>
<feature type="signal peptide" evidence="5">
    <location>
        <begin position="1"/>
        <end position="18"/>
    </location>
</feature>
<evidence type="ECO:0000256" key="3">
    <source>
        <dbReference type="ARBA" id="ARBA00022670"/>
    </source>
</evidence>
<dbReference type="HOGENOM" id="CLU_008523_13_3_1"/>
<dbReference type="InterPro" id="IPR033124">
    <property type="entry name" value="Ser_caboxypep_his_AS"/>
</dbReference>
<keyword evidence="3 5" id="KW-0645">Protease</keyword>
<dbReference type="GO" id="GO:0006508">
    <property type="term" value="P:proteolysis"/>
    <property type="evidence" value="ECO:0007669"/>
    <property type="project" value="UniProtKB-KW"/>
</dbReference>
<keyword evidence="7" id="KW-1185">Reference proteome</keyword>
<dbReference type="PANTHER" id="PTHR11802">
    <property type="entry name" value="SERINE PROTEASE FAMILY S10 SERINE CARBOXYPEPTIDASE"/>
    <property type="match status" value="1"/>
</dbReference>
<keyword evidence="5" id="KW-0732">Signal</keyword>
<dbReference type="Gene3D" id="3.40.50.1820">
    <property type="entry name" value="alpha/beta hydrolase"/>
    <property type="match status" value="1"/>
</dbReference>
<dbReference type="InterPro" id="IPR018202">
    <property type="entry name" value="Ser_caboxypep_ser_AS"/>
</dbReference>
<dbReference type="PANTHER" id="PTHR11802:SF201">
    <property type="entry name" value="CARBOXYPEPTIDASE"/>
    <property type="match status" value="1"/>
</dbReference>
<dbReference type="InterPro" id="IPR029058">
    <property type="entry name" value="AB_hydrolase_fold"/>
</dbReference>
<accession>T1KQA4</accession>
<keyword evidence="4 5" id="KW-0378">Hydrolase</keyword>
<dbReference type="SUPFAM" id="SSF53474">
    <property type="entry name" value="alpha/beta-Hydrolases"/>
    <property type="match status" value="1"/>
</dbReference>
<protein>
    <recommendedName>
        <fullName evidence="5">Carboxypeptidase</fullName>
        <ecNumber evidence="5">3.4.16.-</ecNumber>
    </recommendedName>
</protein>
<dbReference type="GO" id="GO:0031647">
    <property type="term" value="P:regulation of protein stability"/>
    <property type="evidence" value="ECO:0007669"/>
    <property type="project" value="UniProtKB-ARBA"/>
</dbReference>
<dbReference type="Proteomes" id="UP000015104">
    <property type="component" value="Unassembled WGS sequence"/>
</dbReference>
<evidence type="ECO:0000313" key="7">
    <source>
        <dbReference type="Proteomes" id="UP000015104"/>
    </source>
</evidence>
<dbReference type="eggNOG" id="KOG1282">
    <property type="taxonomic scope" value="Eukaryota"/>
</dbReference>
<dbReference type="GO" id="GO:0004185">
    <property type="term" value="F:serine-type carboxypeptidase activity"/>
    <property type="evidence" value="ECO:0007669"/>
    <property type="project" value="UniProtKB-UniRule"/>
</dbReference>
<evidence type="ECO:0000256" key="5">
    <source>
        <dbReference type="RuleBase" id="RU361156"/>
    </source>
</evidence>
<proteinExistence type="inferred from homology"/>
<dbReference type="EMBL" id="CAEY01000349">
    <property type="status" value="NOT_ANNOTATED_CDS"/>
    <property type="molecule type" value="Genomic_DNA"/>
</dbReference>
<evidence type="ECO:0000313" key="6">
    <source>
        <dbReference type="EnsemblMetazoa" id="tetur17g03430.1"/>
    </source>
</evidence>
<evidence type="ECO:0000256" key="1">
    <source>
        <dbReference type="ARBA" id="ARBA00009431"/>
    </source>
</evidence>
<reference evidence="6" key="2">
    <citation type="submission" date="2015-06" db="UniProtKB">
        <authorList>
            <consortium name="EnsemblMetazoa"/>
        </authorList>
    </citation>
    <scope>IDENTIFICATION</scope>
</reference>
<dbReference type="PRINTS" id="PR00724">
    <property type="entry name" value="CRBOXYPTASEC"/>
</dbReference>
<evidence type="ECO:0000256" key="4">
    <source>
        <dbReference type="ARBA" id="ARBA00022801"/>
    </source>
</evidence>
<dbReference type="EC" id="3.4.16.-" evidence="5"/>
<feature type="chain" id="PRO_5005147092" description="Carboxypeptidase" evidence="5">
    <location>
        <begin position="19"/>
        <end position="464"/>
    </location>
</feature>
<comment type="similarity">
    <text evidence="1 5">Belongs to the peptidase S10 family.</text>
</comment>
<dbReference type="GO" id="GO:1904715">
    <property type="term" value="P:negative regulation of chaperone-mediated autophagy"/>
    <property type="evidence" value="ECO:0007669"/>
    <property type="project" value="UniProtKB-ARBA"/>
</dbReference>